<comment type="similarity">
    <text evidence="1">Belongs to the ABC transporter superfamily.</text>
</comment>
<protein>
    <submittedName>
        <fullName evidence="6">ABC transporter ATP-binding protein YtrB</fullName>
    </submittedName>
</protein>
<keyword evidence="2" id="KW-0813">Transport</keyword>
<dbReference type="Gene3D" id="3.40.50.300">
    <property type="entry name" value="P-loop containing nucleotide triphosphate hydrolases"/>
    <property type="match status" value="1"/>
</dbReference>
<keyword evidence="7" id="KW-1185">Reference proteome</keyword>
<feature type="domain" description="ABC transporter" evidence="5">
    <location>
        <begin position="4"/>
        <end position="228"/>
    </location>
</feature>
<dbReference type="SMART" id="SM00382">
    <property type="entry name" value="AAA"/>
    <property type="match status" value="1"/>
</dbReference>
<dbReference type="GO" id="GO:0005524">
    <property type="term" value="F:ATP binding"/>
    <property type="evidence" value="ECO:0007669"/>
    <property type="project" value="UniProtKB-KW"/>
</dbReference>
<evidence type="ECO:0000256" key="2">
    <source>
        <dbReference type="ARBA" id="ARBA00022448"/>
    </source>
</evidence>
<dbReference type="InterPro" id="IPR017871">
    <property type="entry name" value="ABC_transporter-like_CS"/>
</dbReference>
<sequence length="296" mass="33622">MSAIRTEKLSKYYGKRRGVVELDLEVHPGEVFGFLGPNGAGKTTTIRVLLDLIRPSSGQAWVLGQPVRGNARLRQRIGYLPGELSFYDGLTGWELFRYFGRLRDRLDTAYLKQLLERFDLDPSRKLRTLSKGNKQKVGLVQAFMHRPELLILDEPTAGLDPLLQIEFQKMVREVQWQGATVFLSSHVMGEVQALCDRVGIIREGRLVAVSAIGELAERSLRRVRIRFDEAINPKEWAQVPGLKDLRFEGDWLEATVQGSLDPLIKAAAQHRVRDFISQEPSLEEIFLTYYDSRSAA</sequence>
<dbReference type="Pfam" id="PF00005">
    <property type="entry name" value="ABC_tran"/>
    <property type="match status" value="1"/>
</dbReference>
<dbReference type="PROSITE" id="PS00211">
    <property type="entry name" value="ABC_TRANSPORTER_1"/>
    <property type="match status" value="1"/>
</dbReference>
<evidence type="ECO:0000259" key="5">
    <source>
        <dbReference type="PROSITE" id="PS50893"/>
    </source>
</evidence>
<dbReference type="InterPro" id="IPR027417">
    <property type="entry name" value="P-loop_NTPase"/>
</dbReference>
<accession>A0A399EFN7</accession>
<dbReference type="RefSeq" id="WP_119279689.1">
    <property type="nucleotide sequence ID" value="NZ_QWLA01000076.1"/>
</dbReference>
<gene>
    <name evidence="6" type="primary">ytrB</name>
    <name evidence="6" type="ORF">Mrose_03017</name>
</gene>
<dbReference type="CDD" id="cd03230">
    <property type="entry name" value="ABC_DR_subfamily_A"/>
    <property type="match status" value="1"/>
</dbReference>
<name>A0A399EFN7_9DEIN</name>
<proteinExistence type="inferred from homology"/>
<organism evidence="6 7">
    <name type="scientific">Calidithermus roseus</name>
    <dbReference type="NCBI Taxonomy" id="1644118"/>
    <lineage>
        <taxon>Bacteria</taxon>
        <taxon>Thermotogati</taxon>
        <taxon>Deinococcota</taxon>
        <taxon>Deinococci</taxon>
        <taxon>Thermales</taxon>
        <taxon>Thermaceae</taxon>
        <taxon>Calidithermus</taxon>
    </lineage>
</organism>
<dbReference type="InterPro" id="IPR003593">
    <property type="entry name" value="AAA+_ATPase"/>
</dbReference>
<dbReference type="PANTHER" id="PTHR42711">
    <property type="entry name" value="ABC TRANSPORTER ATP-BINDING PROTEIN"/>
    <property type="match status" value="1"/>
</dbReference>
<dbReference type="AlphaFoldDB" id="A0A399EFN7"/>
<dbReference type="Proteomes" id="UP000265341">
    <property type="component" value="Unassembled WGS sequence"/>
</dbReference>
<evidence type="ECO:0000313" key="7">
    <source>
        <dbReference type="Proteomes" id="UP000265341"/>
    </source>
</evidence>
<dbReference type="InterPro" id="IPR050763">
    <property type="entry name" value="ABC_transporter_ATP-binding"/>
</dbReference>
<evidence type="ECO:0000256" key="1">
    <source>
        <dbReference type="ARBA" id="ARBA00005417"/>
    </source>
</evidence>
<dbReference type="PROSITE" id="PS50893">
    <property type="entry name" value="ABC_TRANSPORTER_2"/>
    <property type="match status" value="1"/>
</dbReference>
<evidence type="ECO:0000256" key="4">
    <source>
        <dbReference type="ARBA" id="ARBA00022840"/>
    </source>
</evidence>
<dbReference type="InterPro" id="IPR003439">
    <property type="entry name" value="ABC_transporter-like_ATP-bd"/>
</dbReference>
<comment type="caution">
    <text evidence="6">The sequence shown here is derived from an EMBL/GenBank/DDBJ whole genome shotgun (WGS) entry which is preliminary data.</text>
</comment>
<dbReference type="EMBL" id="QWLA01000076">
    <property type="protein sequence ID" value="RIH83467.1"/>
    <property type="molecule type" value="Genomic_DNA"/>
</dbReference>
<dbReference type="OrthoDB" id="9804819at2"/>
<dbReference type="GO" id="GO:0016887">
    <property type="term" value="F:ATP hydrolysis activity"/>
    <property type="evidence" value="ECO:0007669"/>
    <property type="project" value="InterPro"/>
</dbReference>
<evidence type="ECO:0000313" key="6">
    <source>
        <dbReference type="EMBL" id="RIH83467.1"/>
    </source>
</evidence>
<keyword evidence="3" id="KW-0547">Nucleotide-binding</keyword>
<reference evidence="6 7" key="1">
    <citation type="submission" date="2018-08" db="EMBL/GenBank/DDBJ databases">
        <title>Meiothermus roseus NBRC 110900 genome sequencing project.</title>
        <authorList>
            <person name="Da Costa M.S."/>
            <person name="Albuquerque L."/>
            <person name="Raposo P."/>
            <person name="Froufe H.J.C."/>
            <person name="Barroso C.S."/>
            <person name="Egas C."/>
        </authorList>
    </citation>
    <scope>NUCLEOTIDE SEQUENCE [LARGE SCALE GENOMIC DNA]</scope>
    <source>
        <strain evidence="6 7">NBRC 110900</strain>
    </source>
</reference>
<dbReference type="PANTHER" id="PTHR42711:SF5">
    <property type="entry name" value="ABC TRANSPORTER ATP-BINDING PROTEIN NATA"/>
    <property type="match status" value="1"/>
</dbReference>
<evidence type="ECO:0000256" key="3">
    <source>
        <dbReference type="ARBA" id="ARBA00022741"/>
    </source>
</evidence>
<dbReference type="SUPFAM" id="SSF52540">
    <property type="entry name" value="P-loop containing nucleoside triphosphate hydrolases"/>
    <property type="match status" value="1"/>
</dbReference>
<keyword evidence="4 6" id="KW-0067">ATP-binding</keyword>